<dbReference type="InterPro" id="IPR009492">
    <property type="entry name" value="TniQ"/>
</dbReference>
<dbReference type="EMBL" id="SDKK01000005">
    <property type="protein sequence ID" value="TYC60277.1"/>
    <property type="molecule type" value="Genomic_DNA"/>
</dbReference>
<dbReference type="RefSeq" id="WP_148578360.1">
    <property type="nucleotide sequence ID" value="NZ_SDKK01000005.1"/>
</dbReference>
<name>A0A6C2D1K2_9RHOO</name>
<dbReference type="Pfam" id="PF06527">
    <property type="entry name" value="TniQ"/>
    <property type="match status" value="1"/>
</dbReference>
<evidence type="ECO:0000313" key="3">
    <source>
        <dbReference type="EMBL" id="TYC60277.1"/>
    </source>
</evidence>
<dbReference type="GO" id="GO:0043565">
    <property type="term" value="F:sequence-specific DNA binding"/>
    <property type="evidence" value="ECO:0007669"/>
    <property type="project" value="InterPro"/>
</dbReference>
<dbReference type="AlphaFoldDB" id="A0A6C2D1K2"/>
<gene>
    <name evidence="3" type="ORF">ETQ85_07215</name>
</gene>
<keyword evidence="4" id="KW-1185">Reference proteome</keyword>
<feature type="domain" description="TniQ" evidence="1">
    <location>
        <begin position="5"/>
        <end position="162"/>
    </location>
</feature>
<accession>A0A6C2D1K2</accession>
<organism evidence="3 4">
    <name type="scientific">Zoogloea oleivorans</name>
    <dbReference type="NCBI Taxonomy" id="1552750"/>
    <lineage>
        <taxon>Bacteria</taxon>
        <taxon>Pseudomonadati</taxon>
        <taxon>Pseudomonadota</taxon>
        <taxon>Betaproteobacteria</taxon>
        <taxon>Rhodocyclales</taxon>
        <taxon>Zoogloeaceae</taxon>
        <taxon>Zoogloea</taxon>
    </lineage>
</organism>
<reference evidence="3 4" key="1">
    <citation type="submission" date="2019-01" db="EMBL/GenBank/DDBJ databases">
        <title>Zoogloea oleivorans genome sequencing and assembly.</title>
        <authorList>
            <person name="Tancsics A."/>
            <person name="Farkas M."/>
            <person name="Kriszt B."/>
            <person name="Maroti G."/>
            <person name="Horvath B."/>
        </authorList>
    </citation>
    <scope>NUCLEOTIDE SEQUENCE [LARGE SCALE GENOMIC DNA]</scope>
    <source>
        <strain evidence="3 4">Buc</strain>
    </source>
</reference>
<feature type="domain" description="Transposon Tn7 transposition protein TnsD C-terminal" evidence="2">
    <location>
        <begin position="395"/>
        <end position="568"/>
    </location>
</feature>
<dbReference type="InterPro" id="IPR032750">
    <property type="entry name" value="TnsD_C"/>
</dbReference>
<dbReference type="OrthoDB" id="470139at2"/>
<sequence length="643" mass="71122">MRLPGFPVAEPGETIASVIARHLERTAGPRSRSLDILCLKKAAAHSIVPLRLAELADSMPHGHPWAANPREIVAGHTLLPLYLHFANSMRRERIFASILSGSSNNPAASLGLTIAANRNLTMRHKFCAECVANDIKTHGFSIAYREHQPAFVRVCAVHLTPLLFDCDRCAASRKALSMWRMAGRCHCKDPQNQPAHIQRDDPAREAGFIWLAKQVRNLLSDKSSHHKESPAKWLRGALIAGGYGARSGLNSDAIVSAFVTRYGSQLLQELGVSESARSSSGSRWPSRLLSSTVIAGDRTPDVLLSLLLTGLISDETHGSAEPLSVAKGNAAKVPAGYSTPKELQREMLSKEAIELALKASDGRISKAAALIKVSPSRLAVDMQRQNMRLPLSTTTVKRIGIGLIGAVRTALRNGTPKIKIQQSLKISEWSVQLIELDCPTLRDEHRESTIKRQREEHRRAVLQHRKIHPSAGRFEIMTDCSAAFDWLRSFDAEWLDANLPNPKYAGSNGHKPRKDWPQIDQAFVNAIQAAVRNELEKDGRPARITTSRLLREVGALQKQAALLPLAHAEAKRHAESEDAYLRRRIKWALCAYSSRQTPISMNQLRRVAALRPQHLLRYQEYIAELAGELGLSIDGRCALSPHR</sequence>
<comment type="caution">
    <text evidence="3">The sequence shown here is derived from an EMBL/GenBank/DDBJ whole genome shotgun (WGS) entry which is preliminary data.</text>
</comment>
<dbReference type="Pfam" id="PF15978">
    <property type="entry name" value="TnsD"/>
    <property type="match status" value="1"/>
</dbReference>
<proteinExistence type="predicted"/>
<protein>
    <submittedName>
        <fullName evidence="3">Uncharacterized protein</fullName>
    </submittedName>
</protein>
<evidence type="ECO:0000259" key="1">
    <source>
        <dbReference type="Pfam" id="PF06527"/>
    </source>
</evidence>
<dbReference type="Proteomes" id="UP000389128">
    <property type="component" value="Unassembled WGS sequence"/>
</dbReference>
<evidence type="ECO:0000313" key="4">
    <source>
        <dbReference type="Proteomes" id="UP000389128"/>
    </source>
</evidence>
<evidence type="ECO:0000259" key="2">
    <source>
        <dbReference type="Pfam" id="PF15978"/>
    </source>
</evidence>